<evidence type="ECO:0000256" key="6">
    <source>
        <dbReference type="SAM" id="Phobius"/>
    </source>
</evidence>
<feature type="transmembrane region" description="Helical" evidence="6">
    <location>
        <begin position="75"/>
        <end position="93"/>
    </location>
</feature>
<protein>
    <submittedName>
        <fullName evidence="7">Polysaccharide biosynthesis protein</fullName>
    </submittedName>
</protein>
<name>A0A2C7ARZ8_9ACTN</name>
<reference evidence="7" key="1">
    <citation type="submission" date="2016-05" db="EMBL/GenBank/DDBJ databases">
        <authorList>
            <person name="Lavstsen T."/>
            <person name="Jespersen J.S."/>
        </authorList>
    </citation>
    <scope>NUCLEOTIDE SEQUENCE</scope>
    <source>
        <strain evidence="7">PFRJS10</strain>
    </source>
</reference>
<feature type="transmembrane region" description="Helical" evidence="6">
    <location>
        <begin position="310"/>
        <end position="331"/>
    </location>
</feature>
<dbReference type="InterPro" id="IPR050833">
    <property type="entry name" value="Poly_Biosynth_Transport"/>
</dbReference>
<feature type="transmembrane region" description="Helical" evidence="6">
    <location>
        <begin position="99"/>
        <end position="119"/>
    </location>
</feature>
<keyword evidence="3 6" id="KW-0812">Transmembrane</keyword>
<keyword evidence="2" id="KW-1003">Cell membrane</keyword>
<evidence type="ECO:0000256" key="3">
    <source>
        <dbReference type="ARBA" id="ARBA00022692"/>
    </source>
</evidence>
<keyword evidence="5 6" id="KW-0472">Membrane</keyword>
<feature type="transmembrane region" description="Helical" evidence="6">
    <location>
        <begin position="367"/>
        <end position="387"/>
    </location>
</feature>
<proteinExistence type="predicted"/>
<feature type="transmembrane region" description="Helical" evidence="6">
    <location>
        <begin position="343"/>
        <end position="361"/>
    </location>
</feature>
<feature type="transmembrane region" description="Helical" evidence="6">
    <location>
        <begin position="210"/>
        <end position="231"/>
    </location>
</feature>
<gene>
    <name evidence="7" type="ORF">PFR_JS10_61</name>
</gene>
<organism evidence="7">
    <name type="scientific">Propionibacterium freudenreichii</name>
    <dbReference type="NCBI Taxonomy" id="1744"/>
    <lineage>
        <taxon>Bacteria</taxon>
        <taxon>Bacillati</taxon>
        <taxon>Actinomycetota</taxon>
        <taxon>Actinomycetes</taxon>
        <taxon>Propionibacteriales</taxon>
        <taxon>Propionibacteriaceae</taxon>
        <taxon>Propionibacterium</taxon>
    </lineage>
</organism>
<dbReference type="AlphaFoldDB" id="A0A2C7ARZ8"/>
<keyword evidence="4 6" id="KW-1133">Transmembrane helix</keyword>
<feature type="transmembrane region" description="Helical" evidence="6">
    <location>
        <begin position="277"/>
        <end position="298"/>
    </location>
</feature>
<comment type="subcellular location">
    <subcellularLocation>
        <location evidence="1">Cell membrane</location>
        <topology evidence="1">Multi-pass membrane protein</topology>
    </subcellularLocation>
</comment>
<accession>A0A2C7ARZ8</accession>
<evidence type="ECO:0000256" key="4">
    <source>
        <dbReference type="ARBA" id="ARBA00022989"/>
    </source>
</evidence>
<dbReference type="PANTHER" id="PTHR30250">
    <property type="entry name" value="PST FAMILY PREDICTED COLANIC ACID TRANSPORTER"/>
    <property type="match status" value="1"/>
</dbReference>
<feature type="transmembrane region" description="Helical" evidence="6">
    <location>
        <begin position="36"/>
        <end position="54"/>
    </location>
</feature>
<dbReference type="EMBL" id="LT576035">
    <property type="protein sequence ID" value="SBN37704.1"/>
    <property type="molecule type" value="Genomic_DNA"/>
</dbReference>
<evidence type="ECO:0000256" key="2">
    <source>
        <dbReference type="ARBA" id="ARBA00022475"/>
    </source>
</evidence>
<evidence type="ECO:0000256" key="1">
    <source>
        <dbReference type="ARBA" id="ARBA00004651"/>
    </source>
</evidence>
<evidence type="ECO:0000313" key="7">
    <source>
        <dbReference type="EMBL" id="SBN37704.1"/>
    </source>
</evidence>
<sequence>MVTTLMPAVVGLVAMPVIIRGAGAHAWGVQSSVQSAAVLFGVAVGFGWSVTGAAETARLAPVKRPQWFADSLVSRIYLFCLIAPVMVLVMWLINRDYLSLVAVASVAYLVPYVGADWYFVGEARPSRLFRLNALPQTIGLAVSVVAMLATNSIVVTVAVQLASNICAVVLSAAVIVRSSSEPLHFDWSIPRAFGRLKGQRDPFITAGTSALYVASPMLIINLFQPGALALYAMGDKLFKSSLTVFAPVLQVVQGWLPEGGPENLGHRIKQAARLSPLVSIAGAACIFALGPWAARLLSHGEIALGLDISLPFAVVFAAVSVTQVFGLAFLVQLGRSAALAKSTVVGAVIGVPMIIVGAVLFSAHGVAWAVALSEITVLIYQLAVVIAELRRRRATA</sequence>
<evidence type="ECO:0000256" key="5">
    <source>
        <dbReference type="ARBA" id="ARBA00023136"/>
    </source>
</evidence>
<dbReference type="GO" id="GO:0005886">
    <property type="term" value="C:plasma membrane"/>
    <property type="evidence" value="ECO:0007669"/>
    <property type="project" value="UniProtKB-SubCell"/>
</dbReference>
<dbReference type="PANTHER" id="PTHR30250:SF11">
    <property type="entry name" value="O-ANTIGEN TRANSPORTER-RELATED"/>
    <property type="match status" value="1"/>
</dbReference>